<keyword evidence="5" id="KW-1133">Transmembrane helix</keyword>
<evidence type="ECO:0000259" key="10">
    <source>
        <dbReference type="PROSITE" id="PS50869"/>
    </source>
</evidence>
<keyword evidence="6" id="KW-0472">Membrane</keyword>
<dbReference type="EMBL" id="CAJOBJ010364366">
    <property type="protein sequence ID" value="CAF5220118.1"/>
    <property type="molecule type" value="Genomic_DNA"/>
</dbReference>
<dbReference type="GO" id="GO:0005794">
    <property type="term" value="C:Golgi apparatus"/>
    <property type="evidence" value="ECO:0007669"/>
    <property type="project" value="TreeGrafter"/>
</dbReference>
<sequence>VNVDLKKNVETIEVPQIGATSTVRIIEDFDHNITAIRDFAVNKCFIMPLDRQHVPNPANLIQTFLAMM</sequence>
<dbReference type="InterPro" id="IPR007084">
    <property type="entry name" value="BRICHOS_dom"/>
</dbReference>
<keyword evidence="4 9" id="KW-0735">Signal-anchor</keyword>
<evidence type="ECO:0000313" key="12">
    <source>
        <dbReference type="Proteomes" id="UP000681720"/>
    </source>
</evidence>
<dbReference type="GO" id="GO:0005886">
    <property type="term" value="C:plasma membrane"/>
    <property type="evidence" value="ECO:0007669"/>
    <property type="project" value="UniProtKB-UniRule"/>
</dbReference>
<accession>A0A8S3JP48</accession>
<comment type="similarity">
    <text evidence="2 9">Belongs to the ITM2 family.</text>
</comment>
<organism evidence="11 12">
    <name type="scientific">Rotaria magnacalcarata</name>
    <dbReference type="NCBI Taxonomy" id="392030"/>
    <lineage>
        <taxon>Eukaryota</taxon>
        <taxon>Metazoa</taxon>
        <taxon>Spiralia</taxon>
        <taxon>Gnathifera</taxon>
        <taxon>Rotifera</taxon>
        <taxon>Eurotatoria</taxon>
        <taxon>Bdelloidea</taxon>
        <taxon>Philodinida</taxon>
        <taxon>Philodinidae</taxon>
        <taxon>Rotaria</taxon>
    </lineage>
</organism>
<evidence type="ECO:0000256" key="2">
    <source>
        <dbReference type="ARBA" id="ARBA00006794"/>
    </source>
</evidence>
<keyword evidence="7" id="KW-1015">Disulfide bond</keyword>
<feature type="non-terminal residue" evidence="11">
    <location>
        <position position="1"/>
    </location>
</feature>
<evidence type="ECO:0000256" key="9">
    <source>
        <dbReference type="RuleBase" id="RU367061"/>
    </source>
</evidence>
<keyword evidence="3" id="KW-0812">Transmembrane</keyword>
<feature type="domain" description="BRICHOS" evidence="10">
    <location>
        <begin position="17"/>
        <end position="68"/>
    </location>
</feature>
<feature type="non-terminal residue" evidence="11">
    <location>
        <position position="68"/>
    </location>
</feature>
<dbReference type="GO" id="GO:0001540">
    <property type="term" value="F:amyloid-beta binding"/>
    <property type="evidence" value="ECO:0007669"/>
    <property type="project" value="TreeGrafter"/>
</dbReference>
<dbReference type="PROSITE" id="PS50869">
    <property type="entry name" value="BRICHOS"/>
    <property type="match status" value="1"/>
</dbReference>
<dbReference type="GO" id="GO:0042985">
    <property type="term" value="P:negative regulation of amyloid precursor protein biosynthetic process"/>
    <property type="evidence" value="ECO:0007669"/>
    <property type="project" value="TreeGrafter"/>
</dbReference>
<evidence type="ECO:0000256" key="8">
    <source>
        <dbReference type="ARBA" id="ARBA00023180"/>
    </source>
</evidence>
<dbReference type="Pfam" id="PF04089">
    <property type="entry name" value="BRICHOS"/>
    <property type="match status" value="1"/>
</dbReference>
<evidence type="ECO:0000256" key="4">
    <source>
        <dbReference type="ARBA" id="ARBA00022968"/>
    </source>
</evidence>
<dbReference type="AlphaFoldDB" id="A0A8S3JP48"/>
<comment type="caution">
    <text evidence="11">The sequence shown here is derived from an EMBL/GenBank/DDBJ whole genome shotgun (WGS) entry which is preliminary data.</text>
</comment>
<dbReference type="GO" id="GO:0070062">
    <property type="term" value="C:extracellular exosome"/>
    <property type="evidence" value="ECO:0007669"/>
    <property type="project" value="TreeGrafter"/>
</dbReference>
<proteinExistence type="inferred from homology"/>
<keyword evidence="9" id="KW-1003">Cell membrane</keyword>
<gene>
    <name evidence="11" type="ORF">GIL414_LOCUS83844</name>
</gene>
<dbReference type="Proteomes" id="UP000681720">
    <property type="component" value="Unassembled WGS sequence"/>
</dbReference>
<evidence type="ECO:0000256" key="5">
    <source>
        <dbReference type="ARBA" id="ARBA00022989"/>
    </source>
</evidence>
<evidence type="ECO:0000313" key="11">
    <source>
        <dbReference type="EMBL" id="CAF5220118.1"/>
    </source>
</evidence>
<keyword evidence="8" id="KW-0325">Glycoprotein</keyword>
<dbReference type="PANTHER" id="PTHR10962">
    <property type="entry name" value="INTEGRAL TRANSMEMBRANE PROTEIN 2"/>
    <property type="match status" value="1"/>
</dbReference>
<dbReference type="InterPro" id="IPR040145">
    <property type="entry name" value="ITM2"/>
</dbReference>
<evidence type="ECO:0000256" key="7">
    <source>
        <dbReference type="ARBA" id="ARBA00023157"/>
    </source>
</evidence>
<evidence type="ECO:0000256" key="1">
    <source>
        <dbReference type="ARBA" id="ARBA00004606"/>
    </source>
</evidence>
<evidence type="ECO:0000256" key="6">
    <source>
        <dbReference type="ARBA" id="ARBA00023136"/>
    </source>
</evidence>
<comment type="subcellular location">
    <subcellularLocation>
        <location evidence="1 9">Membrane</location>
        <topology evidence="1 9">Single-pass type II membrane protein</topology>
    </subcellularLocation>
</comment>
<protein>
    <recommendedName>
        <fullName evidence="9">Integral membrane protein 2</fullName>
    </recommendedName>
</protein>
<name>A0A8S3JP48_9BILA</name>
<evidence type="ECO:0000256" key="3">
    <source>
        <dbReference type="ARBA" id="ARBA00022692"/>
    </source>
</evidence>
<dbReference type="Gene3D" id="3.30.390.150">
    <property type="match status" value="1"/>
</dbReference>
<dbReference type="PANTHER" id="PTHR10962:SF1">
    <property type="entry name" value="INTEGRAL MEMBRANE PROTEIN 2"/>
    <property type="match status" value="1"/>
</dbReference>
<reference evidence="11" key="1">
    <citation type="submission" date="2021-02" db="EMBL/GenBank/DDBJ databases">
        <authorList>
            <person name="Nowell W R."/>
        </authorList>
    </citation>
    <scope>NUCLEOTIDE SEQUENCE</scope>
</reference>